<dbReference type="Proteomes" id="UP000886803">
    <property type="component" value="Unassembled WGS sequence"/>
</dbReference>
<reference evidence="1" key="2">
    <citation type="submission" date="2021-04" db="EMBL/GenBank/DDBJ databases">
        <authorList>
            <person name="Gilroy R."/>
        </authorList>
    </citation>
    <scope>NUCLEOTIDE SEQUENCE</scope>
    <source>
        <strain evidence="1">ChiBcec8-13705</strain>
    </source>
</reference>
<comment type="caution">
    <text evidence="1">The sequence shown here is derived from an EMBL/GenBank/DDBJ whole genome shotgun (WGS) entry which is preliminary data.</text>
</comment>
<proteinExistence type="predicted"/>
<gene>
    <name evidence="1" type="ORF">H9945_01980</name>
</gene>
<reference evidence="1" key="1">
    <citation type="journal article" date="2021" name="PeerJ">
        <title>Extensive microbial diversity within the chicken gut microbiome revealed by metagenomics and culture.</title>
        <authorList>
            <person name="Gilroy R."/>
            <person name="Ravi A."/>
            <person name="Getino M."/>
            <person name="Pursley I."/>
            <person name="Horton D.L."/>
            <person name="Alikhan N.F."/>
            <person name="Baker D."/>
            <person name="Gharbi K."/>
            <person name="Hall N."/>
            <person name="Watson M."/>
            <person name="Adriaenssens E.M."/>
            <person name="Foster-Nyarko E."/>
            <person name="Jarju S."/>
            <person name="Secka A."/>
            <person name="Antonio M."/>
            <person name="Oren A."/>
            <person name="Chaudhuri R.R."/>
            <person name="La Ragione R."/>
            <person name="Hildebrand F."/>
            <person name="Pallen M.J."/>
        </authorList>
    </citation>
    <scope>NUCLEOTIDE SEQUENCE</scope>
    <source>
        <strain evidence="1">ChiBcec8-13705</strain>
    </source>
</reference>
<dbReference type="EMBL" id="DWYG01000019">
    <property type="protein sequence ID" value="HJB41251.1"/>
    <property type="molecule type" value="Genomic_DNA"/>
</dbReference>
<evidence type="ECO:0000313" key="1">
    <source>
        <dbReference type="EMBL" id="HJB41251.1"/>
    </source>
</evidence>
<protein>
    <recommendedName>
        <fullName evidence="3">SWIM-type domain-containing protein</fullName>
    </recommendedName>
</protein>
<sequence length="257" mass="28060">MYTIPIWAHIVPDFTDKKAFSAYQKALTDDVTPLSLDTENGTAEFEGKHGHYAASLEDCPCGARPKPCKHMYRIAMELGIMPGKPASNTSKVIARQATHEAGVTSGSVRRTMQGLDHDALSLLDTVACHCLSNGKMGGSPILVLRTPAVAQLVNLGLAEETIGDYLHCGLSIGKEGIRDALQRAGLDAPEKMFRPNARWAKIHEHLQSLYESNPDAVNSAFALLDGTAVTYDKANVIRREADHILYPRDDYTQPSLF</sequence>
<evidence type="ECO:0000313" key="2">
    <source>
        <dbReference type="Proteomes" id="UP000886803"/>
    </source>
</evidence>
<dbReference type="AlphaFoldDB" id="A0A9D2M5Y2"/>
<accession>A0A9D2M5Y2</accession>
<organism evidence="1 2">
    <name type="scientific">Candidatus Gemmiger avicola</name>
    <dbReference type="NCBI Taxonomy" id="2838605"/>
    <lineage>
        <taxon>Bacteria</taxon>
        <taxon>Bacillati</taxon>
        <taxon>Bacillota</taxon>
        <taxon>Clostridia</taxon>
        <taxon>Eubacteriales</taxon>
        <taxon>Gemmiger</taxon>
    </lineage>
</organism>
<name>A0A9D2M5Y2_9FIRM</name>
<evidence type="ECO:0008006" key="3">
    <source>
        <dbReference type="Google" id="ProtNLM"/>
    </source>
</evidence>